<gene>
    <name evidence="3" type="ORF">NQ318_013168</name>
</gene>
<evidence type="ECO:0000259" key="2">
    <source>
        <dbReference type="Pfam" id="PF23757"/>
    </source>
</evidence>
<dbReference type="PANTHER" id="PTHR23287">
    <property type="entry name" value="RUBY-EYE2-LIKE PROTEIN"/>
    <property type="match status" value="1"/>
</dbReference>
<name>A0AAV8Y596_9CUCU</name>
<sequence>MEKYILVEYLNSLQAVITQTFKSAKRIKLTSFNISNKYIVFGASSGGIYIFKREPCEFIKLIPSKEGSALKIVIAPNEKNIAIGSSKGLLLIVENFLDVNFRFSVVNYHENNIITEIIWHGNDVYCGDNVGIISVFSSNYLLPLFNAPSAIIMQLDSGIVQIDAYLNYLLISTHTRSYLCNTQEEQYKQIGKKLRDGCFGACFTNTNNNVFLTDIRNQSFKGVFETVKEDESFISTLTNPGIKIHCSRPGARIWEANLEATVLMTYQFRESLAQHPSNILHITDDIEAKLNISYFDDTDMVATSFNFGKIYPISNRLLFTYDGNGIYFFDPNTSSLILWTNNFKNIKDIKILNSVLYIWQGNSEIKIVSLELLEDIIIKTFLNKQYYLCAELCINFMEEVKEVIHNSHKIQLISILKDKLPESRATELLDKIKPVLLELEEYNKRRMEEKIIANEIVFVENSCNSEKSGDSDCIYIPESVQDFKPNVHQNENLRTTEVDELGLSLCIINDLYNHDNLIKNEHECCRVNMKEDKLLALYKQYQLNKSHKTAELTEPSILLEELNLDDMFTLFKDFVQYTEKIDKTDATRWCKEQFLKQASKKALDINNLEQITVKYLNETFLELNKSTDFGCKCGFPLPKAHKHPLEFYKLGCKLFDHYENSDDFINLISYLYKYKLSKMNNVNDLLQNLSLLTQFCDRDLFEQFLSKFTYDTWDEIVKLFIKLRQGVCLNCGEDMELDGAWSWTELGMIMTKSIGPRNTARLLQRYSAHIPQGELDVKFYQCCIFSSMFNQSCLAVNFVEKVFENILEKFVHRKYLGHQSVTIKSDEDVEVPKCVYFKQ</sequence>
<accession>A0AAV8Y596</accession>
<dbReference type="Proteomes" id="UP001162162">
    <property type="component" value="Unassembled WGS sequence"/>
</dbReference>
<dbReference type="GO" id="GO:0048066">
    <property type="term" value="P:developmental pigmentation"/>
    <property type="evidence" value="ECO:0007669"/>
    <property type="project" value="TreeGrafter"/>
</dbReference>
<keyword evidence="4" id="KW-1185">Reference proteome</keyword>
<dbReference type="Pfam" id="PF23756">
    <property type="entry name" value="Beta-prop_HPS5"/>
    <property type="match status" value="1"/>
</dbReference>
<evidence type="ECO:0000259" key="1">
    <source>
        <dbReference type="Pfam" id="PF23756"/>
    </source>
</evidence>
<feature type="domain" description="HPS5 TPR" evidence="2">
    <location>
        <begin position="559"/>
        <end position="731"/>
    </location>
</feature>
<dbReference type="EMBL" id="JAPWTK010000196">
    <property type="protein sequence ID" value="KAJ8946118.1"/>
    <property type="molecule type" value="Genomic_DNA"/>
</dbReference>
<dbReference type="InterPro" id="IPR056446">
    <property type="entry name" value="TPR_HPS5_insects"/>
</dbReference>
<proteinExistence type="predicted"/>
<feature type="domain" description="HPS5-like beta-propeller" evidence="1">
    <location>
        <begin position="11"/>
        <end position="359"/>
    </location>
</feature>
<dbReference type="PANTHER" id="PTHR23287:SF18">
    <property type="entry name" value="BLOC-2 COMPLEX MEMBER HPS5"/>
    <property type="match status" value="1"/>
</dbReference>
<comment type="caution">
    <text evidence="3">The sequence shown here is derived from an EMBL/GenBank/DDBJ whole genome shotgun (WGS) entry which is preliminary data.</text>
</comment>
<protein>
    <recommendedName>
        <fullName evidence="5">Hermansky-Pudlak syndrome 5 protein homolog</fullName>
    </recommendedName>
</protein>
<dbReference type="Pfam" id="PF23757">
    <property type="entry name" value="TPR_HPS5_insect"/>
    <property type="match status" value="1"/>
</dbReference>
<dbReference type="AlphaFoldDB" id="A0AAV8Y596"/>
<organism evidence="3 4">
    <name type="scientific">Aromia moschata</name>
    <dbReference type="NCBI Taxonomy" id="1265417"/>
    <lineage>
        <taxon>Eukaryota</taxon>
        <taxon>Metazoa</taxon>
        <taxon>Ecdysozoa</taxon>
        <taxon>Arthropoda</taxon>
        <taxon>Hexapoda</taxon>
        <taxon>Insecta</taxon>
        <taxon>Pterygota</taxon>
        <taxon>Neoptera</taxon>
        <taxon>Endopterygota</taxon>
        <taxon>Coleoptera</taxon>
        <taxon>Polyphaga</taxon>
        <taxon>Cucujiformia</taxon>
        <taxon>Chrysomeloidea</taxon>
        <taxon>Cerambycidae</taxon>
        <taxon>Cerambycinae</taxon>
        <taxon>Callichromatini</taxon>
        <taxon>Aromia</taxon>
    </lineage>
</organism>
<reference evidence="3" key="1">
    <citation type="journal article" date="2023" name="Insect Mol. Biol.">
        <title>Genome sequencing provides insights into the evolution of gene families encoding plant cell wall-degrading enzymes in longhorned beetles.</title>
        <authorList>
            <person name="Shin N.R."/>
            <person name="Okamura Y."/>
            <person name="Kirsch R."/>
            <person name="Pauchet Y."/>
        </authorList>
    </citation>
    <scope>NUCLEOTIDE SEQUENCE</scope>
    <source>
        <strain evidence="3">AMC_N1</strain>
    </source>
</reference>
<evidence type="ECO:0000313" key="4">
    <source>
        <dbReference type="Proteomes" id="UP001162162"/>
    </source>
</evidence>
<evidence type="ECO:0000313" key="3">
    <source>
        <dbReference type="EMBL" id="KAJ8946118.1"/>
    </source>
</evidence>
<evidence type="ECO:0008006" key="5">
    <source>
        <dbReference type="Google" id="ProtNLM"/>
    </source>
</evidence>
<dbReference type="InterPro" id="IPR036322">
    <property type="entry name" value="WD40_repeat_dom_sf"/>
</dbReference>
<dbReference type="GO" id="GO:0005737">
    <property type="term" value="C:cytoplasm"/>
    <property type="evidence" value="ECO:0007669"/>
    <property type="project" value="TreeGrafter"/>
</dbReference>
<dbReference type="SUPFAM" id="SSF50978">
    <property type="entry name" value="WD40 repeat-like"/>
    <property type="match status" value="1"/>
</dbReference>
<dbReference type="InterPro" id="IPR056499">
    <property type="entry name" value="Beta-prop_HPS5-like"/>
</dbReference>